<name>A0A9P8EMT0_AURME</name>
<dbReference type="Gene3D" id="2.60.120.330">
    <property type="entry name" value="B-lactam Antibiotic, Isopenicillin N Synthase, Chain"/>
    <property type="match status" value="1"/>
</dbReference>
<feature type="non-terminal residue" evidence="1">
    <location>
        <position position="513"/>
    </location>
</feature>
<evidence type="ECO:0000313" key="1">
    <source>
        <dbReference type="EMBL" id="KAG9694325.1"/>
    </source>
</evidence>
<dbReference type="SUPFAM" id="SSF51197">
    <property type="entry name" value="Clavaminate synthase-like"/>
    <property type="match status" value="1"/>
</dbReference>
<dbReference type="Pfam" id="PF07350">
    <property type="entry name" value="Gig2-like"/>
    <property type="match status" value="1"/>
</dbReference>
<dbReference type="AlphaFoldDB" id="A0A9P8EMT0"/>
<evidence type="ECO:0000313" key="2">
    <source>
        <dbReference type="Proteomes" id="UP000779574"/>
    </source>
</evidence>
<gene>
    <name evidence="1" type="ORF">KCU76_g5326</name>
</gene>
<dbReference type="OrthoDB" id="8249012at2759"/>
<reference evidence="1" key="2">
    <citation type="submission" date="2021-08" db="EMBL/GenBank/DDBJ databases">
        <authorList>
            <person name="Gostincar C."/>
            <person name="Sun X."/>
            <person name="Song Z."/>
            <person name="Gunde-Cimerman N."/>
        </authorList>
    </citation>
    <scope>NUCLEOTIDE SEQUENCE</scope>
    <source>
        <strain evidence="1">EXF-9911</strain>
    </source>
</reference>
<accession>A0A9P8EMT0</accession>
<organism evidence="1 2">
    <name type="scientific">Aureobasidium melanogenum</name>
    <name type="common">Aureobasidium pullulans var. melanogenum</name>
    <dbReference type="NCBI Taxonomy" id="46634"/>
    <lineage>
        <taxon>Eukaryota</taxon>
        <taxon>Fungi</taxon>
        <taxon>Dikarya</taxon>
        <taxon>Ascomycota</taxon>
        <taxon>Pezizomycotina</taxon>
        <taxon>Dothideomycetes</taxon>
        <taxon>Dothideomycetidae</taxon>
        <taxon>Dothideales</taxon>
        <taxon>Saccotheciaceae</taxon>
        <taxon>Aureobasidium</taxon>
    </lineage>
</organism>
<comment type="caution">
    <text evidence="1">The sequence shown here is derived from an EMBL/GenBank/DDBJ whole genome shotgun (WGS) entry which is preliminary data.</text>
</comment>
<dbReference type="Proteomes" id="UP000779574">
    <property type="component" value="Unassembled WGS sequence"/>
</dbReference>
<dbReference type="PANTHER" id="PTHR30613:SF1">
    <property type="entry name" value="DUF1479 DOMAIN PROTEIN (AFU_ORTHOLOGUE AFUA_5G09280)"/>
    <property type="match status" value="1"/>
</dbReference>
<reference evidence="1" key="1">
    <citation type="journal article" date="2021" name="J Fungi (Basel)">
        <title>Virulence traits and population genomics of the black yeast Aureobasidium melanogenum.</title>
        <authorList>
            <person name="Cernosa A."/>
            <person name="Sun X."/>
            <person name="Gostincar C."/>
            <person name="Fang C."/>
            <person name="Gunde-Cimerman N."/>
            <person name="Song Z."/>
        </authorList>
    </citation>
    <scope>NUCLEOTIDE SEQUENCE</scope>
    <source>
        <strain evidence="1">EXF-9911</strain>
    </source>
</reference>
<dbReference type="InterPro" id="IPR010856">
    <property type="entry name" value="Gig2-like"/>
</dbReference>
<dbReference type="EMBL" id="JAHFXF010000165">
    <property type="protein sequence ID" value="KAG9694325.1"/>
    <property type="molecule type" value="Genomic_DNA"/>
</dbReference>
<protein>
    <submittedName>
        <fullName evidence="1">DUF1479-domain-containing protein</fullName>
    </submittedName>
</protein>
<dbReference type="InterPro" id="IPR027443">
    <property type="entry name" value="IPNS-like_sf"/>
</dbReference>
<sequence>MLRTIQTLRTPCRLSKLRLSNQLRTAATAVSGKAEGTIADSFASLSGQQFEALEPRFAAVKENLIRGNEQAVKASWDRLLLILKDEVQEIKRLGSSIVPQIDFKDIDAPSEHFSSEYRKRGVAVIKGAIPEAEALQMKEDLREYIKANPQTKSKHRIQPVIGSQVFELYWSKSQIRARGHPNLLKAQQFLLSFWHSKDPNALFSDTPISYCDRLRMREPGDAKFALGPHVDGGSCERWEETGYGRGKVYQDIWEGNWEKYDPWESSSRLPVESDLYQGAGACSAFRAAQGWLSMSHCSAFEGTLLVNPLLQLATAYFLLRPFFTPRNGPSTQVSVNGAFEQANTNDYLSPDNWKLEDKPSSWLQGANLGRGQELNALLHPHLNLPETMVHIPRVQPGDYVVWHCDGIHAVDKIHAGKSDSSVLYIPACPLTERNAEYLIRQRDCFLRGTPSPDFPGGIGESQHIGRAVQEDISAVSGVNGLRAMGLERFDEKAGRTPGEKKVMASANRILGFN</sequence>
<proteinExistence type="predicted"/>
<dbReference type="PANTHER" id="PTHR30613">
    <property type="entry name" value="UNCHARACTERIZED PROTEIN YBIU-RELATED"/>
    <property type="match status" value="1"/>
</dbReference>